<proteinExistence type="predicted"/>
<evidence type="ECO:0000313" key="3">
    <source>
        <dbReference type="EMBL" id="KAG2119831.1"/>
    </source>
</evidence>
<reference evidence="3" key="1">
    <citation type="journal article" date="2020" name="New Phytol.">
        <title>Comparative genomics reveals dynamic genome evolution in host specialist ectomycorrhizal fungi.</title>
        <authorList>
            <person name="Lofgren L.A."/>
            <person name="Nguyen N.H."/>
            <person name="Vilgalys R."/>
            <person name="Ruytinx J."/>
            <person name="Liao H.L."/>
            <person name="Branco S."/>
            <person name="Kuo A."/>
            <person name="LaButti K."/>
            <person name="Lipzen A."/>
            <person name="Andreopoulos W."/>
            <person name="Pangilinan J."/>
            <person name="Riley R."/>
            <person name="Hundley H."/>
            <person name="Na H."/>
            <person name="Barry K."/>
            <person name="Grigoriev I.V."/>
            <person name="Stajich J.E."/>
            <person name="Kennedy P.G."/>
        </authorList>
    </citation>
    <scope>NUCLEOTIDE SEQUENCE</scope>
    <source>
        <strain evidence="3">FC423</strain>
    </source>
</reference>
<evidence type="ECO:0000259" key="2">
    <source>
        <dbReference type="Pfam" id="PF24883"/>
    </source>
</evidence>
<dbReference type="InterPro" id="IPR056884">
    <property type="entry name" value="NPHP3-like_N"/>
</dbReference>
<accession>A0A9P7FJN0</accession>
<evidence type="ECO:0000313" key="4">
    <source>
        <dbReference type="Proteomes" id="UP000823399"/>
    </source>
</evidence>
<organism evidence="3 4">
    <name type="scientific">Suillus discolor</name>
    <dbReference type="NCBI Taxonomy" id="1912936"/>
    <lineage>
        <taxon>Eukaryota</taxon>
        <taxon>Fungi</taxon>
        <taxon>Dikarya</taxon>
        <taxon>Basidiomycota</taxon>
        <taxon>Agaricomycotina</taxon>
        <taxon>Agaricomycetes</taxon>
        <taxon>Agaricomycetidae</taxon>
        <taxon>Boletales</taxon>
        <taxon>Suillineae</taxon>
        <taxon>Suillaceae</taxon>
        <taxon>Suillus</taxon>
    </lineage>
</organism>
<dbReference type="RefSeq" id="XP_041299657.1">
    <property type="nucleotide sequence ID" value="XM_041440867.1"/>
</dbReference>
<dbReference type="OrthoDB" id="5967843at2759"/>
<evidence type="ECO:0000256" key="1">
    <source>
        <dbReference type="ARBA" id="ARBA00022737"/>
    </source>
</evidence>
<dbReference type="EMBL" id="JABBWM010000002">
    <property type="protein sequence ID" value="KAG2119831.1"/>
    <property type="molecule type" value="Genomic_DNA"/>
</dbReference>
<keyword evidence="1" id="KW-0677">Repeat</keyword>
<feature type="domain" description="Nephrocystin 3-like N-terminal" evidence="2">
    <location>
        <begin position="17"/>
        <end position="128"/>
    </location>
</feature>
<dbReference type="Proteomes" id="UP000823399">
    <property type="component" value="Unassembled WGS sequence"/>
</dbReference>
<sequence length="716" mass="81584">MSKSGSQEHSFSPENTPNAARPHIFFATLVYQLASNFPSIRADVSKSIRDNPALLDPSKSLRVQVETLFLQPLRGLHLRLRGCQPLTFVVDALDECTSEFELADLILSLARVLREPDLPAIHILLTSRSELHICRAMENEEVRSLMCEIPATISGKGIGSIVSLDSANVDNDIYIFLRHSFGQLGSRHLDFPQPSTEQLERLASRAGRRFIVASTMMKFIDNEDNDPYDQLMLMLELTSELLPGTEAFKFYDCILSTCADPKRAYLHLSVVAALTDPLPLSQISTLLGPGLGKDVETTLMQLRSVMDIPADSTLPVNIYHSSIRDYVSDTLNCSLRQVHDMPSPHRLLTHSSFRLMMKGIPENTALLDALSQLETQSSAMEREIPHVLKYSLAFLIQPPEPLSVLSAILWLQGDRSSHSQSWLETVEGRNWLQTDAGKMWLLWTEAGKDWLQDQDDQQTWVQTPGKQAWVQISGGRSWMKTSSGRHWLQSPGVKDWLQTQDGRHWLHTPGGKFWLHTRDGRDWLQTPWRDWLQTAGGLEWLRTQGGRDWLQTLEGQVVQAVLEEFSSTLEAINGHIILPEMRLLPAFEVIQQFKNLPDSLMFPMFLALRHHHSTSSSPSLFPIDEEIMYAMYAFTTFADEALERSRSASEALKYACQNWAVHLRMIQIHEMTGLTTYFKLFWNRYLLSWLERQWCLKGLWSYLVVLTEGQIFVKVL</sequence>
<dbReference type="AlphaFoldDB" id="A0A9P7FJN0"/>
<dbReference type="Pfam" id="PF24883">
    <property type="entry name" value="NPHP3_N"/>
    <property type="match status" value="1"/>
</dbReference>
<name>A0A9P7FJN0_9AGAM</name>
<keyword evidence="4" id="KW-1185">Reference proteome</keyword>
<dbReference type="GeneID" id="64703126"/>
<gene>
    <name evidence="3" type="ORF">F5147DRAFT_767298</name>
</gene>
<comment type="caution">
    <text evidence="3">The sequence shown here is derived from an EMBL/GenBank/DDBJ whole genome shotgun (WGS) entry which is preliminary data.</text>
</comment>
<protein>
    <recommendedName>
        <fullName evidence="2">Nephrocystin 3-like N-terminal domain-containing protein</fullName>
    </recommendedName>
</protein>